<protein>
    <recommendedName>
        <fullName evidence="1">DUF7828 domain-containing protein</fullName>
    </recommendedName>
</protein>
<dbReference type="AlphaFoldDB" id="A0A2L1UX84"/>
<reference evidence="3" key="1">
    <citation type="submission" date="2017-01" db="EMBL/GenBank/DDBJ databases">
        <title>Genome sequence of Rouxiella sp. ERMR1:05.</title>
        <authorList>
            <person name="Kumar R."/>
            <person name="Singh D."/>
            <person name="Kumar S."/>
        </authorList>
    </citation>
    <scope>NUCLEOTIDE SEQUENCE [LARGE SCALE GENOMIC DNA]</scope>
    <source>
        <strain evidence="3">ERMR1:05</strain>
    </source>
</reference>
<gene>
    <name evidence="2" type="ORF">BV494_19615</name>
</gene>
<proteinExistence type="predicted"/>
<dbReference type="EMBL" id="CP019062">
    <property type="protein sequence ID" value="AVF37501.1"/>
    <property type="molecule type" value="Genomic_DNA"/>
</dbReference>
<dbReference type="OrthoDB" id="6423493at2"/>
<dbReference type="Proteomes" id="UP000239197">
    <property type="component" value="Chromosome"/>
</dbReference>
<accession>A0A2L1UX84</accession>
<feature type="domain" description="DUF7828" evidence="1">
    <location>
        <begin position="11"/>
        <end position="65"/>
    </location>
</feature>
<dbReference type="Pfam" id="PF25165">
    <property type="entry name" value="DUF7828"/>
    <property type="match status" value="1"/>
</dbReference>
<name>A0A2L1UX84_9GAMM</name>
<sequence>MAPRSLSFVRQIFLTLEGTGHLTGTRTAGNTPYNRYTCNLCCNKRRYHPKYGTERPWFEYTHGNPTEN</sequence>
<dbReference type="InterPro" id="IPR057150">
    <property type="entry name" value="DUF7828"/>
</dbReference>
<evidence type="ECO:0000313" key="3">
    <source>
        <dbReference type="Proteomes" id="UP000239197"/>
    </source>
</evidence>
<organism evidence="2 3">
    <name type="scientific">Rahnella sikkimica</name>
    <dbReference type="NCBI Taxonomy" id="1805933"/>
    <lineage>
        <taxon>Bacteria</taxon>
        <taxon>Pseudomonadati</taxon>
        <taxon>Pseudomonadota</taxon>
        <taxon>Gammaproteobacteria</taxon>
        <taxon>Enterobacterales</taxon>
        <taxon>Yersiniaceae</taxon>
        <taxon>Rahnella</taxon>
    </lineage>
</organism>
<keyword evidence="3" id="KW-1185">Reference proteome</keyword>
<dbReference type="KEGG" id="rox:BV494_19615"/>
<evidence type="ECO:0000259" key="1">
    <source>
        <dbReference type="Pfam" id="PF25165"/>
    </source>
</evidence>
<evidence type="ECO:0000313" key="2">
    <source>
        <dbReference type="EMBL" id="AVF37501.1"/>
    </source>
</evidence>